<dbReference type="EMBL" id="AYRZ02000008">
    <property type="protein sequence ID" value="PHT74274.1"/>
    <property type="molecule type" value="Genomic_DNA"/>
</dbReference>
<evidence type="ECO:0000313" key="1">
    <source>
        <dbReference type="EMBL" id="PHT74274.1"/>
    </source>
</evidence>
<reference evidence="1 2" key="2">
    <citation type="journal article" date="2017" name="Genome Biol.">
        <title>New reference genome sequences of hot pepper reveal the massive evolution of plant disease-resistance genes by retroduplication.</title>
        <authorList>
            <person name="Kim S."/>
            <person name="Park J."/>
            <person name="Yeom S.I."/>
            <person name="Kim Y.M."/>
            <person name="Seo E."/>
            <person name="Kim K.T."/>
            <person name="Kim M.S."/>
            <person name="Lee J.M."/>
            <person name="Cheong K."/>
            <person name="Shin H.S."/>
            <person name="Kim S.B."/>
            <person name="Han K."/>
            <person name="Lee J."/>
            <person name="Park M."/>
            <person name="Lee H.A."/>
            <person name="Lee H.Y."/>
            <person name="Lee Y."/>
            <person name="Oh S."/>
            <person name="Lee J.H."/>
            <person name="Choi E."/>
            <person name="Choi E."/>
            <person name="Lee S.E."/>
            <person name="Jeon J."/>
            <person name="Kim H."/>
            <person name="Choi G."/>
            <person name="Song H."/>
            <person name="Lee J."/>
            <person name="Lee S.C."/>
            <person name="Kwon J.K."/>
            <person name="Lee H.Y."/>
            <person name="Koo N."/>
            <person name="Hong Y."/>
            <person name="Kim R.W."/>
            <person name="Kang W.H."/>
            <person name="Huh J.H."/>
            <person name="Kang B.C."/>
            <person name="Yang T.J."/>
            <person name="Lee Y.H."/>
            <person name="Bennetzen J.L."/>
            <person name="Choi D."/>
        </authorList>
    </citation>
    <scope>NUCLEOTIDE SEQUENCE [LARGE SCALE GENOMIC DNA]</scope>
    <source>
        <strain evidence="2">cv. CM334</strain>
    </source>
</reference>
<dbReference type="Proteomes" id="UP000222542">
    <property type="component" value="Unassembled WGS sequence"/>
</dbReference>
<keyword evidence="2" id="KW-1185">Reference proteome</keyword>
<dbReference type="AlphaFoldDB" id="A0A2G2YX09"/>
<reference evidence="1 2" key="1">
    <citation type="journal article" date="2014" name="Nat. Genet.">
        <title>Genome sequence of the hot pepper provides insights into the evolution of pungency in Capsicum species.</title>
        <authorList>
            <person name="Kim S."/>
            <person name="Park M."/>
            <person name="Yeom S.I."/>
            <person name="Kim Y.M."/>
            <person name="Lee J.M."/>
            <person name="Lee H.A."/>
            <person name="Seo E."/>
            <person name="Choi J."/>
            <person name="Cheong K."/>
            <person name="Kim K.T."/>
            <person name="Jung K."/>
            <person name="Lee G.W."/>
            <person name="Oh S.K."/>
            <person name="Bae C."/>
            <person name="Kim S.B."/>
            <person name="Lee H.Y."/>
            <person name="Kim S.Y."/>
            <person name="Kim M.S."/>
            <person name="Kang B.C."/>
            <person name="Jo Y.D."/>
            <person name="Yang H.B."/>
            <person name="Jeong H.J."/>
            <person name="Kang W.H."/>
            <person name="Kwon J.K."/>
            <person name="Shin C."/>
            <person name="Lim J.Y."/>
            <person name="Park J.H."/>
            <person name="Huh J.H."/>
            <person name="Kim J.S."/>
            <person name="Kim B.D."/>
            <person name="Cohen O."/>
            <person name="Paran I."/>
            <person name="Suh M.C."/>
            <person name="Lee S.B."/>
            <person name="Kim Y.K."/>
            <person name="Shin Y."/>
            <person name="Noh S.J."/>
            <person name="Park J."/>
            <person name="Seo Y.S."/>
            <person name="Kwon S.Y."/>
            <person name="Kim H.A."/>
            <person name="Park J.M."/>
            <person name="Kim H.J."/>
            <person name="Choi S.B."/>
            <person name="Bosland P.W."/>
            <person name="Reeves G."/>
            <person name="Jo S.H."/>
            <person name="Lee B.W."/>
            <person name="Cho H.T."/>
            <person name="Choi H.S."/>
            <person name="Lee M.S."/>
            <person name="Yu Y."/>
            <person name="Do Choi Y."/>
            <person name="Park B.S."/>
            <person name="van Deynze A."/>
            <person name="Ashrafi H."/>
            <person name="Hill T."/>
            <person name="Kim W.T."/>
            <person name="Pai H.S."/>
            <person name="Ahn H.K."/>
            <person name="Yeam I."/>
            <person name="Giovannoni J.J."/>
            <person name="Rose J.K."/>
            <person name="Sorensen I."/>
            <person name="Lee S.J."/>
            <person name="Kim R.W."/>
            <person name="Choi I.Y."/>
            <person name="Choi B.S."/>
            <person name="Lim J.S."/>
            <person name="Lee Y.H."/>
            <person name="Choi D."/>
        </authorList>
    </citation>
    <scope>NUCLEOTIDE SEQUENCE [LARGE SCALE GENOMIC DNA]</scope>
    <source>
        <strain evidence="2">cv. CM334</strain>
    </source>
</reference>
<organism evidence="1 2">
    <name type="scientific">Capsicum annuum</name>
    <name type="common">Capsicum pepper</name>
    <dbReference type="NCBI Taxonomy" id="4072"/>
    <lineage>
        <taxon>Eukaryota</taxon>
        <taxon>Viridiplantae</taxon>
        <taxon>Streptophyta</taxon>
        <taxon>Embryophyta</taxon>
        <taxon>Tracheophyta</taxon>
        <taxon>Spermatophyta</taxon>
        <taxon>Magnoliopsida</taxon>
        <taxon>eudicotyledons</taxon>
        <taxon>Gunneridae</taxon>
        <taxon>Pentapetalae</taxon>
        <taxon>asterids</taxon>
        <taxon>lamiids</taxon>
        <taxon>Solanales</taxon>
        <taxon>Solanaceae</taxon>
        <taxon>Solanoideae</taxon>
        <taxon>Capsiceae</taxon>
        <taxon>Capsicum</taxon>
    </lineage>
</organism>
<comment type="caution">
    <text evidence="1">The sequence shown here is derived from an EMBL/GenBank/DDBJ whole genome shotgun (WGS) entry which is preliminary data.</text>
</comment>
<dbReference type="Gramene" id="PHT74274">
    <property type="protein sequence ID" value="PHT74274"/>
    <property type="gene ID" value="T459_21551"/>
</dbReference>
<evidence type="ECO:0000313" key="2">
    <source>
        <dbReference type="Proteomes" id="UP000222542"/>
    </source>
</evidence>
<name>A0A2G2YX09_CAPAN</name>
<sequence>MHIASVCTDPKISRVYFSLYDKILYNSRFSRYSIISNNVAAQLVLLHFPFDPSSAGGLMFNTVALVLDNSLQLIISSIAPISANEFREHPMVLVVGQFDTMSQPYVNTLTPMIVSELENRNTKPTKKICVEASNELTLARLGVVLRMSRNVQQLQLQQLNLQWNMGTQNL</sequence>
<accession>A0A2G2YX09</accession>
<proteinExistence type="predicted"/>
<protein>
    <submittedName>
        <fullName evidence="1">Uncharacterized protein</fullName>
    </submittedName>
</protein>
<gene>
    <name evidence="1" type="ORF">T459_21551</name>
</gene>